<dbReference type="Proteomes" id="UP000664132">
    <property type="component" value="Unassembled WGS sequence"/>
</dbReference>
<feature type="region of interest" description="Disordered" evidence="1">
    <location>
        <begin position="1"/>
        <end position="33"/>
    </location>
</feature>
<organism evidence="2 3">
    <name type="scientific">Cadophora malorum</name>
    <dbReference type="NCBI Taxonomy" id="108018"/>
    <lineage>
        <taxon>Eukaryota</taxon>
        <taxon>Fungi</taxon>
        <taxon>Dikarya</taxon>
        <taxon>Ascomycota</taxon>
        <taxon>Pezizomycotina</taxon>
        <taxon>Leotiomycetes</taxon>
        <taxon>Helotiales</taxon>
        <taxon>Ploettnerulaceae</taxon>
        <taxon>Cadophora</taxon>
    </lineage>
</organism>
<gene>
    <name evidence="2" type="ORF">IFR04_001697</name>
</gene>
<feature type="region of interest" description="Disordered" evidence="1">
    <location>
        <begin position="39"/>
        <end position="58"/>
    </location>
</feature>
<reference evidence="2" key="1">
    <citation type="submission" date="2021-02" db="EMBL/GenBank/DDBJ databases">
        <title>Genome sequence Cadophora malorum strain M34.</title>
        <authorList>
            <person name="Stefanovic E."/>
            <person name="Vu D."/>
            <person name="Scully C."/>
            <person name="Dijksterhuis J."/>
            <person name="Roader J."/>
            <person name="Houbraken J."/>
        </authorList>
    </citation>
    <scope>NUCLEOTIDE SEQUENCE</scope>
    <source>
        <strain evidence="2">M34</strain>
    </source>
</reference>
<comment type="caution">
    <text evidence="2">The sequence shown here is derived from an EMBL/GenBank/DDBJ whole genome shotgun (WGS) entry which is preliminary data.</text>
</comment>
<proteinExistence type="predicted"/>
<accession>A0A8H7WHS9</accession>
<feature type="compositionally biased region" description="Acidic residues" evidence="1">
    <location>
        <begin position="22"/>
        <end position="32"/>
    </location>
</feature>
<dbReference type="EMBL" id="JAFJYH010000013">
    <property type="protein sequence ID" value="KAG4425130.1"/>
    <property type="molecule type" value="Genomic_DNA"/>
</dbReference>
<protein>
    <submittedName>
        <fullName evidence="2">Uncharacterized protein</fullName>
    </submittedName>
</protein>
<evidence type="ECO:0000313" key="2">
    <source>
        <dbReference type="EMBL" id="KAG4425130.1"/>
    </source>
</evidence>
<dbReference type="AlphaFoldDB" id="A0A8H7WHS9"/>
<sequence length="147" mass="16461">MIQALRDGQGLQKDVPDYSTMQEEEFEDDEDSLIYSVRNSPTRSDAGKHEGVEIQGKSSFGTSKEQLTVALYETAPEINANMSKKKQAAARLLKSSIQHAFLKMQHLRRAVHDPTSANLQALSDNGEELKKVKHELLQAVDHFLLLV</sequence>
<dbReference type="OrthoDB" id="10577633at2759"/>
<keyword evidence="3" id="KW-1185">Reference proteome</keyword>
<evidence type="ECO:0000256" key="1">
    <source>
        <dbReference type="SAM" id="MobiDB-lite"/>
    </source>
</evidence>
<name>A0A8H7WHS9_9HELO</name>
<evidence type="ECO:0000313" key="3">
    <source>
        <dbReference type="Proteomes" id="UP000664132"/>
    </source>
</evidence>